<accession>A0A160DSQ9</accession>
<organism evidence="2 3">
    <name type="scientific">Dokdonella koreensis DS-123</name>
    <dbReference type="NCBI Taxonomy" id="1300342"/>
    <lineage>
        <taxon>Bacteria</taxon>
        <taxon>Pseudomonadati</taxon>
        <taxon>Pseudomonadota</taxon>
        <taxon>Gammaproteobacteria</taxon>
        <taxon>Lysobacterales</taxon>
        <taxon>Rhodanobacteraceae</taxon>
        <taxon>Dokdonella</taxon>
    </lineage>
</organism>
<feature type="region of interest" description="Disordered" evidence="1">
    <location>
        <begin position="1"/>
        <end position="38"/>
    </location>
</feature>
<evidence type="ECO:0000313" key="3">
    <source>
        <dbReference type="Proteomes" id="UP000076830"/>
    </source>
</evidence>
<dbReference type="EMBL" id="CP015249">
    <property type="protein sequence ID" value="ANB17154.1"/>
    <property type="molecule type" value="Genomic_DNA"/>
</dbReference>
<dbReference type="Proteomes" id="UP000076830">
    <property type="component" value="Chromosome"/>
</dbReference>
<dbReference type="KEGG" id="dko:I596_1124"/>
<keyword evidence="3" id="KW-1185">Reference proteome</keyword>
<dbReference type="AlphaFoldDB" id="A0A160DSQ9"/>
<gene>
    <name evidence="2" type="ORF">I596_1124</name>
</gene>
<proteinExistence type="predicted"/>
<reference evidence="2 3" key="1">
    <citation type="submission" date="2016-04" db="EMBL/GenBank/DDBJ databases">
        <title>Complete genome sequence of Dokdonella koreensis DS-123T.</title>
        <authorList>
            <person name="Kim J.F."/>
            <person name="Lee H."/>
            <person name="Kwak M.-J."/>
        </authorList>
    </citation>
    <scope>NUCLEOTIDE SEQUENCE [LARGE SCALE GENOMIC DNA]</scope>
    <source>
        <strain evidence="2 3">DS-123</strain>
    </source>
</reference>
<protein>
    <submittedName>
        <fullName evidence="2">Uncharacterized protein</fullName>
    </submittedName>
</protein>
<sequence>MTDRRPRATAPRRGLRRCGAVVRPDASAPRAAPSEEIP</sequence>
<evidence type="ECO:0000313" key="2">
    <source>
        <dbReference type="EMBL" id="ANB17154.1"/>
    </source>
</evidence>
<name>A0A160DSQ9_9GAMM</name>
<feature type="compositionally biased region" description="Low complexity" evidence="1">
    <location>
        <begin position="20"/>
        <end position="38"/>
    </location>
</feature>
<evidence type="ECO:0000256" key="1">
    <source>
        <dbReference type="SAM" id="MobiDB-lite"/>
    </source>
</evidence>